<dbReference type="SUPFAM" id="SSF50386">
    <property type="entry name" value="STI-like"/>
    <property type="match status" value="1"/>
</dbReference>
<evidence type="ECO:0000256" key="1">
    <source>
        <dbReference type="SAM" id="SignalP"/>
    </source>
</evidence>
<dbReference type="PANTHER" id="PTHR33107">
    <property type="entry name" value="KUNITZ TRYPSIN INHIBITOR 2"/>
    <property type="match status" value="1"/>
</dbReference>
<dbReference type="PANTHER" id="PTHR33107:SF5">
    <property type="entry name" value="KUNITZ TRYPSIN INHIBITOR 5"/>
    <property type="match status" value="1"/>
</dbReference>
<proteinExistence type="predicted"/>
<accession>A0A6N2N8Z5</accession>
<sequence length="166" mass="18014">MESTTLLVLSYLFKVFAFTKPSLAADEVAVLDIVGEELKADTEYYILPVLRGGGGGLTMISIGFQLKHLLPLTITPAATDKNGVQSLVTTGGVEGNPGFDMVTNWFKIEKPDDDYKLVFCPKVCDCGLLCRKIDIYIEDNGVGTLSLSDALQSFKVQLKKALKTTS</sequence>
<dbReference type="InterPro" id="IPR011065">
    <property type="entry name" value="Kunitz_inhibitor_STI-like_sf"/>
</dbReference>
<dbReference type="EMBL" id="CAADRP010002152">
    <property type="protein sequence ID" value="VFU62484.1"/>
    <property type="molecule type" value="Genomic_DNA"/>
</dbReference>
<name>A0A6N2N8Z5_SALVM</name>
<gene>
    <name evidence="2" type="ORF">SVIM_LOCUS472592</name>
</gene>
<protein>
    <submittedName>
        <fullName evidence="2">Uncharacterized protein</fullName>
    </submittedName>
</protein>
<dbReference type="InterPro" id="IPR002160">
    <property type="entry name" value="Prot_inh_Kunz-lg"/>
</dbReference>
<keyword evidence="1" id="KW-0732">Signal</keyword>
<reference evidence="2" key="1">
    <citation type="submission" date="2019-03" db="EMBL/GenBank/DDBJ databases">
        <authorList>
            <person name="Mank J."/>
            <person name="Almeida P."/>
        </authorList>
    </citation>
    <scope>NUCLEOTIDE SEQUENCE</scope>
    <source>
        <strain evidence="2">78183</strain>
    </source>
</reference>
<feature type="signal peptide" evidence="1">
    <location>
        <begin position="1"/>
        <end position="24"/>
    </location>
</feature>
<dbReference type="GO" id="GO:0004866">
    <property type="term" value="F:endopeptidase inhibitor activity"/>
    <property type="evidence" value="ECO:0007669"/>
    <property type="project" value="InterPro"/>
</dbReference>
<evidence type="ECO:0000313" key="2">
    <source>
        <dbReference type="EMBL" id="VFU62484.1"/>
    </source>
</evidence>
<organism evidence="2">
    <name type="scientific">Salix viminalis</name>
    <name type="common">Common osier</name>
    <name type="synonym">Basket willow</name>
    <dbReference type="NCBI Taxonomy" id="40686"/>
    <lineage>
        <taxon>Eukaryota</taxon>
        <taxon>Viridiplantae</taxon>
        <taxon>Streptophyta</taxon>
        <taxon>Embryophyta</taxon>
        <taxon>Tracheophyta</taxon>
        <taxon>Spermatophyta</taxon>
        <taxon>Magnoliopsida</taxon>
        <taxon>eudicotyledons</taxon>
        <taxon>Gunneridae</taxon>
        <taxon>Pentapetalae</taxon>
        <taxon>rosids</taxon>
        <taxon>fabids</taxon>
        <taxon>Malpighiales</taxon>
        <taxon>Salicaceae</taxon>
        <taxon>Saliceae</taxon>
        <taxon>Salix</taxon>
    </lineage>
</organism>
<feature type="chain" id="PRO_5026833170" evidence="1">
    <location>
        <begin position="25"/>
        <end position="166"/>
    </location>
</feature>
<dbReference type="Pfam" id="PF00197">
    <property type="entry name" value="Kunitz_legume"/>
    <property type="match status" value="2"/>
</dbReference>
<dbReference type="Gene3D" id="2.80.10.50">
    <property type="match status" value="2"/>
</dbReference>
<dbReference type="AlphaFoldDB" id="A0A6N2N8Z5"/>
<dbReference type="SMART" id="SM00452">
    <property type="entry name" value="STI"/>
    <property type="match status" value="1"/>
</dbReference>